<sequence length="113" mass="13053">MTMVGLISSNRQNPVPDRTKNPISIYPKTSDCEYCHAYKHDEWAMEMLTHDDFYNNDNSQWGKFIPKGDDMTELLLVIRMSDMKLYYDDECAGLCATGATRCPMCGRKLREDV</sequence>
<dbReference type="EMBL" id="CP118742">
    <property type="protein sequence ID" value="WEA58234.1"/>
    <property type="molecule type" value="Genomic_DNA"/>
</dbReference>
<evidence type="ECO:0000313" key="3">
    <source>
        <dbReference type="Proteomes" id="UP001214131"/>
    </source>
</evidence>
<dbReference type="AlphaFoldDB" id="A0ABD7X9Z3"/>
<proteinExistence type="predicted"/>
<feature type="region of interest" description="Disordered" evidence="1">
    <location>
        <begin position="1"/>
        <end position="22"/>
    </location>
</feature>
<organism evidence="2 3">
    <name type="scientific">Pediococcus pentosaceus</name>
    <dbReference type="NCBI Taxonomy" id="1255"/>
    <lineage>
        <taxon>Bacteria</taxon>
        <taxon>Bacillati</taxon>
        <taxon>Bacillota</taxon>
        <taxon>Bacilli</taxon>
        <taxon>Lactobacillales</taxon>
        <taxon>Lactobacillaceae</taxon>
        <taxon>Pediococcus</taxon>
    </lineage>
</organism>
<reference evidence="2 3" key="1">
    <citation type="submission" date="2023-02" db="EMBL/GenBank/DDBJ databases">
        <title>Comparative genomics and fermentation flavor characterization of five lactic acid bacteria reveal flavor biosynthesis metabolic pathways in fermented muskmelon puree.</title>
        <authorList>
            <person name="Yuan L."/>
            <person name="Li M."/>
            <person name="Xu X."/>
            <person name="Lao F."/>
            <person name="Wu J."/>
        </authorList>
    </citation>
    <scope>NUCLEOTIDE SEQUENCE [LARGE SCALE GENOMIC DNA]</scope>
    <source>
        <strain evidence="2 3">Ca-4</strain>
        <plasmid evidence="2 3">unnamed3</plasmid>
    </source>
</reference>
<gene>
    <name evidence="2" type="ORF">PWB86_09505</name>
</gene>
<evidence type="ECO:0000256" key="1">
    <source>
        <dbReference type="SAM" id="MobiDB-lite"/>
    </source>
</evidence>
<dbReference type="RefSeq" id="WP_275000682.1">
    <property type="nucleotide sequence ID" value="NZ_CP118742.1"/>
</dbReference>
<geneLocation type="plasmid" evidence="2 3">
    <name>unnamed3</name>
</geneLocation>
<dbReference type="Proteomes" id="UP001214131">
    <property type="component" value="Plasmid unnamed3"/>
</dbReference>
<keyword evidence="2" id="KW-0614">Plasmid</keyword>
<name>A0ABD7X9Z3_PEDPE</name>
<evidence type="ECO:0000313" key="2">
    <source>
        <dbReference type="EMBL" id="WEA58234.1"/>
    </source>
</evidence>
<protein>
    <submittedName>
        <fullName evidence="2">Uncharacterized protein</fullName>
    </submittedName>
</protein>
<accession>A0ABD7X9Z3</accession>